<keyword evidence="3" id="KW-0809">Transit peptide</keyword>
<keyword evidence="6" id="KW-0687">Ribonucleoprotein</keyword>
<evidence type="ECO:0000256" key="6">
    <source>
        <dbReference type="ARBA" id="ARBA00023274"/>
    </source>
</evidence>
<evidence type="ECO:0000313" key="9">
    <source>
        <dbReference type="EMBL" id="CAG5123154.1"/>
    </source>
</evidence>
<keyword evidence="5" id="KW-0496">Mitochondrion</keyword>
<proteinExistence type="inferred from homology"/>
<dbReference type="InterPro" id="IPR021137">
    <property type="entry name" value="Ribosomal_bL35-like"/>
</dbReference>
<evidence type="ECO:0000256" key="8">
    <source>
        <dbReference type="ARBA" id="ARBA00035418"/>
    </source>
</evidence>
<comment type="similarity">
    <text evidence="2">Belongs to the bacterial ribosomal protein bL35 family.</text>
</comment>
<organism evidence="9 10">
    <name type="scientific">Candidula unifasciata</name>
    <dbReference type="NCBI Taxonomy" id="100452"/>
    <lineage>
        <taxon>Eukaryota</taxon>
        <taxon>Metazoa</taxon>
        <taxon>Spiralia</taxon>
        <taxon>Lophotrochozoa</taxon>
        <taxon>Mollusca</taxon>
        <taxon>Gastropoda</taxon>
        <taxon>Heterobranchia</taxon>
        <taxon>Euthyneura</taxon>
        <taxon>Panpulmonata</taxon>
        <taxon>Eupulmonata</taxon>
        <taxon>Stylommatophora</taxon>
        <taxon>Helicina</taxon>
        <taxon>Helicoidea</taxon>
        <taxon>Geomitridae</taxon>
        <taxon>Candidula</taxon>
    </lineage>
</organism>
<keyword evidence="4" id="KW-0689">Ribosomal protein</keyword>
<dbReference type="Proteomes" id="UP000678393">
    <property type="component" value="Unassembled WGS sequence"/>
</dbReference>
<evidence type="ECO:0000256" key="7">
    <source>
        <dbReference type="ARBA" id="ARBA00035273"/>
    </source>
</evidence>
<name>A0A8S3Z1H2_9EUPU</name>
<evidence type="ECO:0000256" key="4">
    <source>
        <dbReference type="ARBA" id="ARBA00022980"/>
    </source>
</evidence>
<dbReference type="AlphaFoldDB" id="A0A8S3Z1H2"/>
<dbReference type="PANTHER" id="PTHR15909:SF0">
    <property type="entry name" value="LARGE RIBOSOMAL SUBUNIT PROTEIN BL35M"/>
    <property type="match status" value="1"/>
</dbReference>
<evidence type="ECO:0000256" key="2">
    <source>
        <dbReference type="ARBA" id="ARBA00006598"/>
    </source>
</evidence>
<accession>A0A8S3Z1H2</accession>
<gene>
    <name evidence="9" type="ORF">CUNI_LOCUS8712</name>
</gene>
<comment type="subcellular location">
    <subcellularLocation>
        <location evidence="1">Mitochondrion</location>
    </subcellularLocation>
</comment>
<dbReference type="GO" id="GO:0005840">
    <property type="term" value="C:ribosome"/>
    <property type="evidence" value="ECO:0007669"/>
    <property type="project" value="UniProtKB-KW"/>
</dbReference>
<evidence type="ECO:0000313" key="10">
    <source>
        <dbReference type="Proteomes" id="UP000678393"/>
    </source>
</evidence>
<dbReference type="PANTHER" id="PTHR15909">
    <property type="entry name" value="39S RIBOSOMAL PROTEIN L35, MITOCHONDRIAL"/>
    <property type="match status" value="1"/>
</dbReference>
<protein>
    <recommendedName>
        <fullName evidence="7">Large ribosomal subunit protein bL35m</fullName>
    </recommendedName>
    <alternativeName>
        <fullName evidence="8">39S ribosomal protein L35, mitochondrial</fullName>
    </alternativeName>
</protein>
<dbReference type="SUPFAM" id="SSF143034">
    <property type="entry name" value="L35p-like"/>
    <property type="match status" value="1"/>
</dbReference>
<evidence type="ECO:0000256" key="1">
    <source>
        <dbReference type="ARBA" id="ARBA00004173"/>
    </source>
</evidence>
<reference evidence="9" key="1">
    <citation type="submission" date="2021-04" db="EMBL/GenBank/DDBJ databases">
        <authorList>
            <consortium name="Molecular Ecology Group"/>
        </authorList>
    </citation>
    <scope>NUCLEOTIDE SEQUENCE</scope>
</reference>
<comment type="caution">
    <text evidence="9">The sequence shown here is derived from an EMBL/GenBank/DDBJ whole genome shotgun (WGS) entry which is preliminary data.</text>
</comment>
<dbReference type="GO" id="GO:0006412">
    <property type="term" value="P:translation"/>
    <property type="evidence" value="ECO:0007669"/>
    <property type="project" value="InterPro"/>
</dbReference>
<sequence>MAASLVKSLSKLCINAPKANLLPNSPWLKGTSSFQFSTLRNQTTLLKKNQSLLPAMKTGSALDHRSLLHTTSVCASTYERKLWREPRVIDRFYRLHWGAWIRTRGGRKKKLYKKTAKHRAYLQQHIFCTAGQSIKLSRLVTEHWKEPKYFVDTPYDPYHKRTNCSFFPNYPKFYP</sequence>
<dbReference type="GO" id="GO:0003735">
    <property type="term" value="F:structural constituent of ribosome"/>
    <property type="evidence" value="ECO:0007669"/>
    <property type="project" value="InterPro"/>
</dbReference>
<dbReference type="EMBL" id="CAJHNH020001453">
    <property type="protein sequence ID" value="CAG5123154.1"/>
    <property type="molecule type" value="Genomic_DNA"/>
</dbReference>
<evidence type="ECO:0000256" key="3">
    <source>
        <dbReference type="ARBA" id="ARBA00022946"/>
    </source>
</evidence>
<dbReference type="InterPro" id="IPR019338">
    <property type="entry name" value="Ribosomal_bL35m"/>
</dbReference>
<dbReference type="GO" id="GO:0005739">
    <property type="term" value="C:mitochondrion"/>
    <property type="evidence" value="ECO:0007669"/>
    <property type="project" value="UniProtKB-SubCell"/>
</dbReference>
<dbReference type="GO" id="GO:1990904">
    <property type="term" value="C:ribonucleoprotein complex"/>
    <property type="evidence" value="ECO:0007669"/>
    <property type="project" value="UniProtKB-KW"/>
</dbReference>
<dbReference type="Pfam" id="PF01632">
    <property type="entry name" value="Ribosomal_L35p"/>
    <property type="match status" value="1"/>
</dbReference>
<keyword evidence="10" id="KW-1185">Reference proteome</keyword>
<evidence type="ECO:0000256" key="5">
    <source>
        <dbReference type="ARBA" id="ARBA00023128"/>
    </source>
</evidence>
<dbReference type="InterPro" id="IPR037229">
    <property type="entry name" value="Ribosomal_bL35_sf"/>
</dbReference>
<dbReference type="OrthoDB" id="5847109at2759"/>